<accession>A0A8R1EKU1</accession>
<reference evidence="5" key="1">
    <citation type="submission" date="2010-08" db="EMBL/GenBank/DDBJ databases">
        <authorList>
            <consortium name="Caenorhabditis japonica Sequencing Consortium"/>
            <person name="Wilson R.K."/>
        </authorList>
    </citation>
    <scope>NUCLEOTIDE SEQUENCE [LARGE SCALE GENOMIC DNA]</scope>
    <source>
        <strain evidence="5">DF5081</strain>
    </source>
</reference>
<dbReference type="GO" id="GO:0007041">
    <property type="term" value="P:lysosomal transport"/>
    <property type="evidence" value="ECO:0007669"/>
    <property type="project" value="TreeGrafter"/>
</dbReference>
<dbReference type="GO" id="GO:0015031">
    <property type="term" value="P:protein transport"/>
    <property type="evidence" value="ECO:0007669"/>
    <property type="project" value="UniProtKB-UniRule"/>
</dbReference>
<dbReference type="GO" id="GO:0032456">
    <property type="term" value="P:endocytic recycling"/>
    <property type="evidence" value="ECO:0007669"/>
    <property type="project" value="TreeGrafter"/>
</dbReference>
<dbReference type="GO" id="GO:0000938">
    <property type="term" value="C:GARP complex"/>
    <property type="evidence" value="ECO:0007669"/>
    <property type="project" value="UniProtKB-UniRule"/>
</dbReference>
<proteinExistence type="inferred from homology"/>
<evidence type="ECO:0000256" key="3">
    <source>
        <dbReference type="RuleBase" id="RU368010"/>
    </source>
</evidence>
<comment type="similarity">
    <text evidence="1 3">Belongs to the VPS51 family.</text>
</comment>
<dbReference type="PANTHER" id="PTHR15954:SF4">
    <property type="entry name" value="VACUOLAR PROTEIN SORTING-ASSOCIATED PROTEIN 51 HOMOLOG"/>
    <property type="match status" value="1"/>
</dbReference>
<organism evidence="4 5">
    <name type="scientific">Caenorhabditis japonica</name>
    <dbReference type="NCBI Taxonomy" id="281687"/>
    <lineage>
        <taxon>Eukaryota</taxon>
        <taxon>Metazoa</taxon>
        <taxon>Ecdysozoa</taxon>
        <taxon>Nematoda</taxon>
        <taxon>Chromadorea</taxon>
        <taxon>Rhabditida</taxon>
        <taxon>Rhabditina</taxon>
        <taxon>Rhabditomorpha</taxon>
        <taxon>Rhabditoidea</taxon>
        <taxon>Rhabditidae</taxon>
        <taxon>Peloderinae</taxon>
        <taxon>Caenorhabditis</taxon>
    </lineage>
</organism>
<dbReference type="EnsemblMetazoa" id="CJA37054a.1">
    <property type="protein sequence ID" value="CJA37054a.1"/>
    <property type="gene ID" value="WBGene00212901"/>
</dbReference>
<evidence type="ECO:0000313" key="4">
    <source>
        <dbReference type="EnsemblMetazoa" id="CJA37054a.1"/>
    </source>
</evidence>
<dbReference type="GO" id="GO:0007030">
    <property type="term" value="P:Golgi organization"/>
    <property type="evidence" value="ECO:0007669"/>
    <property type="project" value="UniProtKB-UniRule"/>
</dbReference>
<comment type="function">
    <text evidence="3">Acts as component of the GARP complex that is involved in retrograde transport from early and late endosomes to the trans-Golgi network (TGN).</text>
</comment>
<keyword evidence="3" id="KW-0653">Protein transport</keyword>
<evidence type="ECO:0000256" key="2">
    <source>
        <dbReference type="ARBA" id="ARBA00016122"/>
    </source>
</evidence>
<evidence type="ECO:0000256" key="1">
    <source>
        <dbReference type="ARBA" id="ARBA00006080"/>
    </source>
</evidence>
<reference evidence="4" key="2">
    <citation type="submission" date="2022-06" db="UniProtKB">
        <authorList>
            <consortium name="EnsemblMetazoa"/>
        </authorList>
    </citation>
    <scope>IDENTIFICATION</scope>
    <source>
        <strain evidence="4">DF5081</strain>
    </source>
</reference>
<sequence>MDRSSKCPKTEKLSNFEENSLNALIEEEEMVSAVRRLDSDVHQIVYENYNKFLTATSTVRKIQDEFTQLDSEMKSLSQSMTKISTLIGNLGGVLGEKRDDILQLGSSYKVVNSLKHIFDLPQGEFDEGNYGEVLRMYKMAEESLDEYKEVATVQSVLEKSKKIYDITENHLMEQLRNPASGTEFVRKPLICF</sequence>
<evidence type="ECO:0000313" key="5">
    <source>
        <dbReference type="Proteomes" id="UP000005237"/>
    </source>
</evidence>
<protein>
    <recommendedName>
        <fullName evidence="2 3">Vacuolar protein sorting-associated protein 51 homolog</fullName>
    </recommendedName>
</protein>
<keyword evidence="3" id="KW-0445">Lipid transport</keyword>
<name>A0A8R1EKU1_CAEJA</name>
<dbReference type="GO" id="GO:0048193">
    <property type="term" value="P:Golgi vesicle transport"/>
    <property type="evidence" value="ECO:0007669"/>
    <property type="project" value="TreeGrafter"/>
</dbReference>
<keyword evidence="3" id="KW-0333">Golgi apparatus</keyword>
<keyword evidence="5" id="KW-1185">Reference proteome</keyword>
<dbReference type="Proteomes" id="UP000005237">
    <property type="component" value="Unassembled WGS sequence"/>
</dbReference>
<dbReference type="AlphaFoldDB" id="A0A8R1EKU1"/>
<dbReference type="GO" id="GO:0042147">
    <property type="term" value="P:retrograde transport, endosome to Golgi"/>
    <property type="evidence" value="ECO:0007669"/>
    <property type="project" value="UniProtKB-UniRule"/>
</dbReference>
<keyword evidence="3" id="KW-0813">Transport</keyword>
<dbReference type="Pfam" id="PF08700">
    <property type="entry name" value="VPS51_Exo84_N"/>
    <property type="match status" value="1"/>
</dbReference>
<dbReference type="PANTHER" id="PTHR15954">
    <property type="entry name" value="VACUOLAR PROTEIN SORTING-ASSOCIATED PROTEIN 51 HOMOLOG"/>
    <property type="match status" value="1"/>
</dbReference>
<dbReference type="GO" id="GO:0005829">
    <property type="term" value="C:cytosol"/>
    <property type="evidence" value="ECO:0007669"/>
    <property type="project" value="GOC"/>
</dbReference>
<dbReference type="InterPro" id="IPR014812">
    <property type="entry name" value="Vps51"/>
</dbReference>
<dbReference type="GO" id="GO:1990745">
    <property type="term" value="C:EARP complex"/>
    <property type="evidence" value="ECO:0007669"/>
    <property type="project" value="TreeGrafter"/>
</dbReference>
<dbReference type="GO" id="GO:0016020">
    <property type="term" value="C:membrane"/>
    <property type="evidence" value="ECO:0007669"/>
    <property type="project" value="TreeGrafter"/>
</dbReference>
<dbReference type="GO" id="GO:0006869">
    <property type="term" value="P:lipid transport"/>
    <property type="evidence" value="ECO:0007669"/>
    <property type="project" value="UniProtKB-UniRule"/>
</dbReference>
<comment type="subunit">
    <text evidence="3">Component of the Golgi-associated retrograde protein (GARP) complex.</text>
</comment>
<comment type="subcellular location">
    <subcellularLocation>
        <location evidence="3">Golgi apparatus</location>
        <location evidence="3">trans-Golgi network</location>
    </subcellularLocation>
</comment>